<dbReference type="InterPro" id="IPR004154">
    <property type="entry name" value="Anticodon-bd"/>
</dbReference>
<gene>
    <name evidence="2" type="ORF">PVNG_02374</name>
</gene>
<dbReference type="SUPFAM" id="SSF52954">
    <property type="entry name" value="Class II aaRS ABD-related"/>
    <property type="match status" value="1"/>
</dbReference>
<evidence type="ECO:0000259" key="1">
    <source>
        <dbReference type="Pfam" id="PF03129"/>
    </source>
</evidence>
<dbReference type="InterPro" id="IPR036621">
    <property type="entry name" value="Anticodon-bd_dom_sf"/>
</dbReference>
<protein>
    <recommendedName>
        <fullName evidence="1">Anticodon-binding domain-containing protein</fullName>
    </recommendedName>
</protein>
<reference evidence="2 3" key="1">
    <citation type="submission" date="2011-09" db="EMBL/GenBank/DDBJ databases">
        <title>The Genome Sequence of Plasmodium vivax North Korean.</title>
        <authorList>
            <consortium name="The Broad Institute Genome Sequencing Platform"/>
            <consortium name="The Broad Institute Genome Sequencing Center for Infectious Disease"/>
            <person name="Neafsey D."/>
            <person name="Carlton J."/>
            <person name="Barnwell J."/>
            <person name="Collins W."/>
            <person name="Escalante A."/>
            <person name="Mullikin J."/>
            <person name="Saul A."/>
            <person name="Guigo R."/>
            <person name="Camara F."/>
            <person name="Young S.K."/>
            <person name="Zeng Q."/>
            <person name="Gargeya S."/>
            <person name="Fitzgerald M."/>
            <person name="Haas B."/>
            <person name="Abouelleil A."/>
            <person name="Alvarado L."/>
            <person name="Arachchi H.M."/>
            <person name="Berlin A."/>
            <person name="Brown A."/>
            <person name="Chapman S.B."/>
            <person name="Chen Z."/>
            <person name="Dunbar C."/>
            <person name="Freedman E."/>
            <person name="Gearin G."/>
            <person name="Gellesch M."/>
            <person name="Goldberg J."/>
            <person name="Griggs A."/>
            <person name="Gujja S."/>
            <person name="Heiman D."/>
            <person name="Howarth C."/>
            <person name="Larson L."/>
            <person name="Lui A."/>
            <person name="MacDonald P.J.P."/>
            <person name="Montmayeur A."/>
            <person name="Murphy C."/>
            <person name="Neiman D."/>
            <person name="Pearson M."/>
            <person name="Priest M."/>
            <person name="Roberts A."/>
            <person name="Saif S."/>
            <person name="Shea T."/>
            <person name="Shenoy N."/>
            <person name="Sisk P."/>
            <person name="Stolte C."/>
            <person name="Sykes S."/>
            <person name="Wortman J."/>
            <person name="Nusbaum C."/>
            <person name="Birren B."/>
        </authorList>
    </citation>
    <scope>NUCLEOTIDE SEQUENCE [LARGE SCALE GENOMIC DNA]</scope>
    <source>
        <strain evidence="2 3">North Korean</strain>
    </source>
</reference>
<evidence type="ECO:0000313" key="3">
    <source>
        <dbReference type="Proteomes" id="UP000053239"/>
    </source>
</evidence>
<dbReference type="Pfam" id="PF03129">
    <property type="entry name" value="HGTP_anticodon"/>
    <property type="match status" value="1"/>
</dbReference>
<proteinExistence type="predicted"/>
<evidence type="ECO:0000313" key="2">
    <source>
        <dbReference type="EMBL" id="KMZ96236.1"/>
    </source>
</evidence>
<dbReference type="EMBL" id="KQ235637">
    <property type="protein sequence ID" value="KMZ96236.1"/>
    <property type="molecule type" value="Genomic_DNA"/>
</dbReference>
<accession>A0A0J9TM44</accession>
<dbReference type="Proteomes" id="UP000053239">
    <property type="component" value="Unassembled WGS sequence"/>
</dbReference>
<name>A0A0J9TM44_PLAVI</name>
<organism evidence="2 3">
    <name type="scientific">Plasmodium vivax North Korean</name>
    <dbReference type="NCBI Taxonomy" id="1035514"/>
    <lineage>
        <taxon>Eukaryota</taxon>
        <taxon>Sar</taxon>
        <taxon>Alveolata</taxon>
        <taxon>Apicomplexa</taxon>
        <taxon>Aconoidasida</taxon>
        <taxon>Haemosporida</taxon>
        <taxon>Plasmodiidae</taxon>
        <taxon>Plasmodium</taxon>
        <taxon>Plasmodium (Plasmodium)</taxon>
    </lineage>
</organism>
<feature type="domain" description="Anticodon-binding" evidence="1">
    <location>
        <begin position="3"/>
        <end position="94"/>
    </location>
</feature>
<dbReference type="Gene3D" id="3.40.50.800">
    <property type="entry name" value="Anticodon-binding domain"/>
    <property type="match status" value="1"/>
</dbReference>
<sequence>MHQIVLIVLDFENDGKYDSYIKEIQDKLLDYRVLTDSLCSSLGKRLYYFEKLGVPMCIIIGPQELKERLVSVKMRIFEDKKVVSIENLIQEILKLKELYISELLQRSSNFSKKLIKFTED</sequence>
<dbReference type="AlphaFoldDB" id="A0A0J9TM44"/>